<organism evidence="3 4">
    <name type="scientific">Cyberlindnera jadinii (strain ATCC 18201 / CBS 1600 / BCRC 20928 / JCM 3617 / NBRC 0987 / NRRL Y-1542)</name>
    <name type="common">Torula yeast</name>
    <name type="synonym">Candida utilis</name>
    <dbReference type="NCBI Taxonomy" id="983966"/>
    <lineage>
        <taxon>Eukaryota</taxon>
        <taxon>Fungi</taxon>
        <taxon>Dikarya</taxon>
        <taxon>Ascomycota</taxon>
        <taxon>Saccharomycotina</taxon>
        <taxon>Saccharomycetes</taxon>
        <taxon>Phaffomycetales</taxon>
        <taxon>Phaffomycetaceae</taxon>
        <taxon>Cyberlindnera</taxon>
    </lineage>
</organism>
<evidence type="ECO:0000256" key="1">
    <source>
        <dbReference type="ARBA" id="ARBA00009670"/>
    </source>
</evidence>
<dbReference type="Proteomes" id="UP000038830">
    <property type="component" value="Unassembled WGS sequence"/>
</dbReference>
<feature type="domain" description="ABC1 atypical kinase-like" evidence="2">
    <location>
        <begin position="132"/>
        <end position="385"/>
    </location>
</feature>
<dbReference type="CDD" id="cd13969">
    <property type="entry name" value="ADCK1-like"/>
    <property type="match status" value="1"/>
</dbReference>
<dbReference type="InterPro" id="IPR045307">
    <property type="entry name" value="ADCK1_dom"/>
</dbReference>
<proteinExistence type="inferred from homology"/>
<accession>A0A0H5BYX7</accession>
<dbReference type="EMBL" id="CDQK01000001">
    <property type="protein sequence ID" value="CEP20688.1"/>
    <property type="molecule type" value="Genomic_DNA"/>
</dbReference>
<gene>
    <name evidence="3" type="ORF">BN1211_0612</name>
</gene>
<evidence type="ECO:0000313" key="3">
    <source>
        <dbReference type="EMBL" id="CEP20688.1"/>
    </source>
</evidence>
<dbReference type="SUPFAM" id="SSF56112">
    <property type="entry name" value="Protein kinase-like (PK-like)"/>
    <property type="match status" value="1"/>
</dbReference>
<reference evidence="4" key="1">
    <citation type="journal article" date="2015" name="J. Biotechnol.">
        <title>The structure of the Cyberlindnera jadinii genome and its relation to Candida utilis analyzed by the occurrence of single nucleotide polymorphisms.</title>
        <authorList>
            <person name="Rupp O."/>
            <person name="Brinkrolf K."/>
            <person name="Buerth C."/>
            <person name="Kunigo M."/>
            <person name="Schneider J."/>
            <person name="Jaenicke S."/>
            <person name="Goesmann A."/>
            <person name="Puehler A."/>
            <person name="Jaeger K.-E."/>
            <person name="Ernst J.F."/>
        </authorList>
    </citation>
    <scope>NUCLEOTIDE SEQUENCE [LARGE SCALE GENOMIC DNA]</scope>
    <source>
        <strain evidence="4">ATCC 18201 / CBS 1600 / BCRC 20928 / JCM 3617 / NBRC 0987 / NRRL Y-1542</strain>
    </source>
</reference>
<dbReference type="PANTHER" id="PTHR43173">
    <property type="entry name" value="ABC1 FAMILY PROTEIN"/>
    <property type="match status" value="1"/>
</dbReference>
<protein>
    <recommendedName>
        <fullName evidence="2">ABC1 atypical kinase-like domain-containing protein</fullName>
    </recommendedName>
</protein>
<dbReference type="AlphaFoldDB" id="A0A0H5BYX7"/>
<name>A0A0H5BYX7_CYBJN</name>
<dbReference type="InterPro" id="IPR051130">
    <property type="entry name" value="Mito_struct-func_regulator"/>
</dbReference>
<dbReference type="Pfam" id="PF03109">
    <property type="entry name" value="ABC1"/>
    <property type="match status" value="1"/>
</dbReference>
<dbReference type="GO" id="GO:0007005">
    <property type="term" value="P:mitochondrion organization"/>
    <property type="evidence" value="ECO:0007669"/>
    <property type="project" value="TreeGrafter"/>
</dbReference>
<dbReference type="GO" id="GO:0005743">
    <property type="term" value="C:mitochondrial inner membrane"/>
    <property type="evidence" value="ECO:0007669"/>
    <property type="project" value="TreeGrafter"/>
</dbReference>
<evidence type="ECO:0000313" key="4">
    <source>
        <dbReference type="Proteomes" id="UP000038830"/>
    </source>
</evidence>
<comment type="similarity">
    <text evidence="1">Belongs to the protein kinase superfamily. ADCK protein kinase family.</text>
</comment>
<evidence type="ECO:0000259" key="2">
    <source>
        <dbReference type="Pfam" id="PF03109"/>
    </source>
</evidence>
<dbReference type="PANTHER" id="PTHR43173:SF19">
    <property type="entry name" value="AARF DOMAIN-CONTAINING PROTEIN KINASE 1"/>
    <property type="match status" value="1"/>
</dbReference>
<dbReference type="GO" id="GO:0055088">
    <property type="term" value="P:lipid homeostasis"/>
    <property type="evidence" value="ECO:0007669"/>
    <property type="project" value="TreeGrafter"/>
</dbReference>
<sequence>MSSSSRTARSFKFSENKGKVITGTIIGATTLAYFTNDTVHDSIKHTYLTAGRVNVVTWATMRCFWEYKKVLGSNYVSEDERYTALSQCHLKCARITLEALEKNGGVYIKLGQHIGAMTYLLPDEWTSTMISLQDRCPVSSVEDINEMLKHDLGRSIDELFEEFEYKPIGSASLAQVHVAKLRSSGEKVAVKCQHPSLKEFVPLDVFLTQTVFQLLDKVFPEYPLVWLGDELQSSIYVELDFTNETDNARRTSEYFQKFTSLTALRIPKILVSSPRVLIMEFLPGARLDDLSYMKANGIDRSEVSACLAHIFNNMIFTPGVGIHCDPHGGNLALRACPPSGNNPHNYEIILYDHGLYRDVTLQMRRDYARFWLALLKRDREGMEKHAIQFAKITPEQFPVFAAAITGRDIDTALNYDTSKLRDDSEIENMKSALTSQGLLVDLMSILSSMPRVVLLILKTNDLVRHLDEVLQNPQPERVFLISAQYCANTAYEEDMELIAQEEMSYSNLGVTKRVSGYFHCAFERIGAVMRWYGWWWSLKGYEWKLWIRTHI</sequence>
<dbReference type="InterPro" id="IPR004147">
    <property type="entry name" value="ABC1_dom"/>
</dbReference>
<dbReference type="InterPro" id="IPR011009">
    <property type="entry name" value="Kinase-like_dom_sf"/>
</dbReference>